<accession>A0A873WQB7</accession>
<proteinExistence type="predicted"/>
<keyword evidence="1" id="KW-0378">Hydrolase</keyword>
<evidence type="ECO:0000313" key="1">
    <source>
        <dbReference type="EMBL" id="QPB12195.1"/>
    </source>
</evidence>
<evidence type="ECO:0000313" key="2">
    <source>
        <dbReference type="Proteomes" id="UP000663042"/>
    </source>
</evidence>
<reference evidence="1 2" key="1">
    <citation type="submission" date="2020-10" db="EMBL/GenBank/DDBJ databases">
        <title>Novel bacteriophages targeting Providencia spp. as potential agents for phage therapy.</title>
        <authorList>
            <person name="Rakov C."/>
            <person name="Alkalay-Oren S."/>
            <person name="Coppenhagen-Glazer S."/>
            <person name="Hazan R."/>
        </authorList>
    </citation>
    <scope>NUCLEOTIDE SEQUENCE [LARGE SCALE GENOMIC DNA]</scope>
</reference>
<keyword evidence="2" id="KW-1185">Reference proteome</keyword>
<dbReference type="GeneID" id="65132542"/>
<dbReference type="Gene3D" id="3.30.1380.10">
    <property type="match status" value="1"/>
</dbReference>
<dbReference type="EMBL" id="MW057857">
    <property type="protein sequence ID" value="QPB12195.1"/>
    <property type="molecule type" value="Genomic_DNA"/>
</dbReference>
<dbReference type="KEGG" id="vg:65132542"/>
<dbReference type="Proteomes" id="UP000663042">
    <property type="component" value="Segment"/>
</dbReference>
<dbReference type="RefSeq" id="YP_010113982.1">
    <property type="nucleotide sequence ID" value="NC_055910.1"/>
</dbReference>
<dbReference type="GO" id="GO:0016787">
    <property type="term" value="F:hydrolase activity"/>
    <property type="evidence" value="ECO:0007669"/>
    <property type="project" value="UniProtKB-KW"/>
</dbReference>
<protein>
    <submittedName>
        <fullName evidence="1">Peptidoglycan hydrolase</fullName>
    </submittedName>
</protein>
<name>A0A873WQB7_9CAUD</name>
<organism evidence="1 2">
    <name type="scientific">Providencia phage PSTCR5</name>
    <dbReference type="NCBI Taxonomy" id="2783547"/>
    <lineage>
        <taxon>Viruses</taxon>
        <taxon>Duplodnaviria</taxon>
        <taxon>Heunggongvirae</taxon>
        <taxon>Uroviricota</taxon>
        <taxon>Caudoviricetes</taxon>
        <taxon>Demerecviridae</taxon>
        <taxon>Priunavirus</taxon>
        <taxon>Priunavirus PSTCR5</taxon>
    </lineage>
</organism>
<sequence>MAFYFGTQSKKMLEGVNPKLVKLMEASIVDSPRDFRIQEGLRSREQQLENYRKGVSRTIDGSKHLASKKDGYARAVDIYPTKLPQDWGKRPELWLPILTHIMNVAAELGIGIKFGYTWTSNPNDKPAKFLDAPHIELLDSE</sequence>
<dbReference type="InterPro" id="IPR009045">
    <property type="entry name" value="Zn_M74/Hedgehog-like"/>
</dbReference>
<dbReference type="SUPFAM" id="SSF55166">
    <property type="entry name" value="Hedgehog/DD-peptidase"/>
    <property type="match status" value="1"/>
</dbReference>